<dbReference type="Proteomes" id="UP000007800">
    <property type="component" value="Unassembled WGS sequence"/>
</dbReference>
<proteinExistence type="predicted"/>
<dbReference type="GeneID" id="9053632"/>
<gene>
    <name evidence="1" type="ORF">Pmar_PMAR026712</name>
</gene>
<dbReference type="EMBL" id="GG670791">
    <property type="protein sequence ID" value="EER20122.1"/>
    <property type="molecule type" value="Genomic_DNA"/>
</dbReference>
<reference evidence="1 2" key="1">
    <citation type="submission" date="2008-07" db="EMBL/GenBank/DDBJ databases">
        <authorList>
            <person name="El-Sayed N."/>
            <person name="Caler E."/>
            <person name="Inman J."/>
            <person name="Amedeo P."/>
            <person name="Hass B."/>
            <person name="Wortman J."/>
        </authorList>
    </citation>
    <scope>NUCLEOTIDE SEQUENCE [LARGE SCALE GENOMIC DNA]</scope>
    <source>
        <strain evidence="2">ATCC 50983 / TXsc</strain>
    </source>
</reference>
<organism evidence="2">
    <name type="scientific">Perkinsus marinus (strain ATCC 50983 / TXsc)</name>
    <dbReference type="NCBI Taxonomy" id="423536"/>
    <lineage>
        <taxon>Eukaryota</taxon>
        <taxon>Sar</taxon>
        <taxon>Alveolata</taxon>
        <taxon>Perkinsozoa</taxon>
        <taxon>Perkinsea</taxon>
        <taxon>Perkinsida</taxon>
        <taxon>Perkinsidae</taxon>
        <taxon>Perkinsus</taxon>
    </lineage>
</organism>
<sequence>METGLGGSLSMMEGSLCGFRLDALDLDRYFTILTKAGNCSQLGFMGVNMHISDGGTMLSSVTTGWKSELLANAKVVCPSLRRESVLRDVKKFSYKNLIESSRLDVSAIFQAMR</sequence>
<evidence type="ECO:0000313" key="2">
    <source>
        <dbReference type="Proteomes" id="UP000007800"/>
    </source>
</evidence>
<name>C5K5W1_PERM5</name>
<accession>C5K5W1</accession>
<dbReference type="RefSeq" id="XP_002788326.1">
    <property type="nucleotide sequence ID" value="XM_002788280.1"/>
</dbReference>
<feature type="non-terminal residue" evidence="1">
    <location>
        <position position="113"/>
    </location>
</feature>
<dbReference type="AlphaFoldDB" id="C5K5W1"/>
<keyword evidence="2" id="KW-1185">Reference proteome</keyword>
<dbReference type="InParanoid" id="C5K5W1"/>
<evidence type="ECO:0000313" key="1">
    <source>
        <dbReference type="EMBL" id="EER20122.1"/>
    </source>
</evidence>
<protein>
    <submittedName>
        <fullName evidence="1">Uncharacterized protein</fullName>
    </submittedName>
</protein>